<dbReference type="PROSITE" id="PS50093">
    <property type="entry name" value="PKD"/>
    <property type="match status" value="1"/>
</dbReference>
<keyword evidence="2" id="KW-0812">Transmembrane</keyword>
<organism evidence="4 5">
    <name type="scientific">Candidatus Methanomassiliicoccus intestinalis</name>
    <dbReference type="NCBI Taxonomy" id="1406512"/>
    <lineage>
        <taxon>Archaea</taxon>
        <taxon>Methanobacteriati</taxon>
        <taxon>Thermoplasmatota</taxon>
        <taxon>Thermoplasmata</taxon>
        <taxon>Methanomassiliicoccales</taxon>
        <taxon>Methanomassiliicoccaceae</taxon>
        <taxon>Methanomassiliicoccus</taxon>
    </lineage>
</organism>
<comment type="caution">
    <text evidence="4">The sequence shown here is derived from an EMBL/GenBank/DDBJ whole genome shotgun (WGS) entry which is preliminary data.</text>
</comment>
<dbReference type="SUPFAM" id="SSF49299">
    <property type="entry name" value="PKD domain"/>
    <property type="match status" value="1"/>
</dbReference>
<feature type="transmembrane region" description="Helical" evidence="2">
    <location>
        <begin position="21"/>
        <end position="42"/>
    </location>
</feature>
<evidence type="ECO:0000256" key="1">
    <source>
        <dbReference type="SAM" id="MobiDB-lite"/>
    </source>
</evidence>
<protein>
    <recommendedName>
        <fullName evidence="3">PKD domain-containing protein</fullName>
    </recommendedName>
</protein>
<dbReference type="Pfam" id="PF18911">
    <property type="entry name" value="PKD_4"/>
    <property type="match status" value="1"/>
</dbReference>
<gene>
    <name evidence="4" type="ORF">A3207_00720</name>
</gene>
<dbReference type="RefSeq" id="WP_020448852.1">
    <property type="nucleotide sequence ID" value="NZ_CAYAYJ010000005.1"/>
</dbReference>
<evidence type="ECO:0000259" key="3">
    <source>
        <dbReference type="PROSITE" id="PS50093"/>
    </source>
</evidence>
<feature type="transmembrane region" description="Helical" evidence="2">
    <location>
        <begin position="471"/>
        <end position="492"/>
    </location>
</feature>
<reference evidence="4" key="1">
    <citation type="submission" date="2016-03" db="EMBL/GenBank/DDBJ databases">
        <authorList>
            <person name="Borrel G."/>
            <person name="Mccann A."/>
            <person name="O'Toole P.W."/>
        </authorList>
    </citation>
    <scope>NUCLEOTIDE SEQUENCE</scope>
    <source>
        <strain evidence="4">183</strain>
    </source>
</reference>
<evidence type="ECO:0000256" key="2">
    <source>
        <dbReference type="SAM" id="Phobius"/>
    </source>
</evidence>
<keyword evidence="2" id="KW-1133">Transmembrane helix</keyword>
<dbReference type="InterPro" id="IPR013783">
    <property type="entry name" value="Ig-like_fold"/>
</dbReference>
<dbReference type="GeneID" id="41323384"/>
<evidence type="ECO:0000313" key="5">
    <source>
        <dbReference type="Proteomes" id="UP000752814"/>
    </source>
</evidence>
<evidence type="ECO:0000313" key="4">
    <source>
        <dbReference type="EMBL" id="TQS84599.1"/>
    </source>
</evidence>
<dbReference type="InterPro" id="IPR000601">
    <property type="entry name" value="PKD_dom"/>
</dbReference>
<dbReference type="EMBL" id="LVVT01000001">
    <property type="protein sequence ID" value="TQS84599.1"/>
    <property type="molecule type" value="Genomic_DNA"/>
</dbReference>
<dbReference type="AlphaFoldDB" id="A0A8J8PEH3"/>
<name>A0A8J8PEH3_9ARCH</name>
<sequence length="514" mass="53505">MTPPRFQPRRISGGINIKQTYLKLFAIAIVAMLAAIVPAGMFGSDSNDSSLTLGAAVSGTGTEADPYQFAAIAGDQYSYTMTANVNATYSVTSGSIADIGLTLDGNVLSGTVKEGKEKICITATSNDGGPVRQATQWISYSIYNLLKLTAAPSTASWAGTAYEYTFSITDVDPDATGETTVSLNSEATTAGFAITKVSETSYKLTRSAEKNTVGTVKVTITAASTTSGIAQSKSATATISTYDTVGITSTPSGHQGSGLTVWLIEDKDQSWTYTVTAKPSDATLSASGLNANMTFTDGVLTVSRAAPFADTNVTITATSTAGGSTETATQVLKIKNWTQIAFNSAPSLSDIKVTVDGRTISASVVADNYSSITWVLSDGTVYEGTKSINHTFADDGAYDIRVTVKDEIGREKTSSTSVVLGEGEDPAPAPGGDDPKKEDSDYCWYALIGTAVGVILVLVGLLGIGINSRGIAVAAIGVIIAALGLLFFFNVVSFDEIKDWFSGLLNGKEEAHEA</sequence>
<keyword evidence="2" id="KW-0472">Membrane</keyword>
<proteinExistence type="predicted"/>
<dbReference type="InterPro" id="IPR035986">
    <property type="entry name" value="PKD_dom_sf"/>
</dbReference>
<feature type="domain" description="PKD" evidence="3">
    <location>
        <begin position="359"/>
        <end position="420"/>
    </location>
</feature>
<feature type="transmembrane region" description="Helical" evidence="2">
    <location>
        <begin position="444"/>
        <end position="464"/>
    </location>
</feature>
<dbReference type="CDD" id="cd00146">
    <property type="entry name" value="PKD"/>
    <property type="match status" value="1"/>
</dbReference>
<accession>A0A8J8PEH3</accession>
<dbReference type="Proteomes" id="UP000752814">
    <property type="component" value="Unassembled WGS sequence"/>
</dbReference>
<feature type="region of interest" description="Disordered" evidence="1">
    <location>
        <begin position="413"/>
        <end position="436"/>
    </location>
</feature>
<dbReference type="Gene3D" id="2.60.40.10">
    <property type="entry name" value="Immunoglobulins"/>
    <property type="match status" value="1"/>
</dbReference>